<dbReference type="OrthoDB" id="2886991at2"/>
<protein>
    <submittedName>
        <fullName evidence="1">Uncharacterized protein</fullName>
    </submittedName>
</protein>
<name>A0A0U5B7E3_9BACL</name>
<dbReference type="PANTHER" id="PTHR38441">
    <property type="entry name" value="INTEGRAL MEMBRANE PROTEIN-RELATED"/>
    <property type="match status" value="1"/>
</dbReference>
<evidence type="ECO:0000313" key="2">
    <source>
        <dbReference type="Proteomes" id="UP000217696"/>
    </source>
</evidence>
<dbReference type="Pfam" id="PF04341">
    <property type="entry name" value="DUF485"/>
    <property type="match status" value="1"/>
</dbReference>
<dbReference type="AlphaFoldDB" id="A0A0U5B7E3"/>
<proteinExistence type="predicted"/>
<keyword evidence="2" id="KW-1185">Reference proteome</keyword>
<dbReference type="RefSeq" id="WP_096466981.1">
    <property type="nucleotide sequence ID" value="NZ_AP017312.1"/>
</dbReference>
<dbReference type="KEGG" id="asoc:CB4_03482"/>
<dbReference type="Proteomes" id="UP000217696">
    <property type="component" value="Chromosome"/>
</dbReference>
<dbReference type="PANTHER" id="PTHR38441:SF1">
    <property type="entry name" value="MEMBRANE PROTEIN"/>
    <property type="match status" value="1"/>
</dbReference>
<gene>
    <name evidence="1" type="ORF">CB4_03482</name>
</gene>
<evidence type="ECO:0000313" key="1">
    <source>
        <dbReference type="EMBL" id="BAU29295.1"/>
    </source>
</evidence>
<reference evidence="1 2" key="1">
    <citation type="submission" date="2015-12" db="EMBL/GenBank/DDBJ databases">
        <title>Genome sequence of Aneurinibacillus soli.</title>
        <authorList>
            <person name="Lee J.S."/>
            <person name="Lee K.C."/>
            <person name="Kim K.K."/>
            <person name="Lee B.W."/>
        </authorList>
    </citation>
    <scope>NUCLEOTIDE SEQUENCE [LARGE SCALE GENOMIC DNA]</scope>
    <source>
        <strain evidence="1 2">CB4</strain>
    </source>
</reference>
<accession>A0A0U5B7E3</accession>
<organism evidence="1 2">
    <name type="scientific">Aneurinibacillus soli</name>
    <dbReference type="NCBI Taxonomy" id="1500254"/>
    <lineage>
        <taxon>Bacteria</taxon>
        <taxon>Bacillati</taxon>
        <taxon>Bacillota</taxon>
        <taxon>Bacilli</taxon>
        <taxon>Bacillales</taxon>
        <taxon>Paenibacillaceae</taxon>
        <taxon>Aneurinibacillus group</taxon>
        <taxon>Aneurinibacillus</taxon>
    </lineage>
</organism>
<sequence>MAGFAKSNSSTPGGSHGKKVNYSAIVQSAKFKQLMTTKRNFIVPICIFFFTFYYVLPIMTSYSKVLNTPAIGSITWAWVYAFAQFIMTWSLCMIYSSKATSFDKIADEIIEENKGGK</sequence>
<dbReference type="InterPro" id="IPR007436">
    <property type="entry name" value="DUF485"/>
</dbReference>
<dbReference type="EMBL" id="AP017312">
    <property type="protein sequence ID" value="BAU29295.1"/>
    <property type="molecule type" value="Genomic_DNA"/>
</dbReference>